<organism evidence="3 4">
    <name type="scientific">Rhynocoris fuscipes</name>
    <dbReference type="NCBI Taxonomy" id="488301"/>
    <lineage>
        <taxon>Eukaryota</taxon>
        <taxon>Metazoa</taxon>
        <taxon>Ecdysozoa</taxon>
        <taxon>Arthropoda</taxon>
        <taxon>Hexapoda</taxon>
        <taxon>Insecta</taxon>
        <taxon>Pterygota</taxon>
        <taxon>Neoptera</taxon>
        <taxon>Paraneoptera</taxon>
        <taxon>Hemiptera</taxon>
        <taxon>Heteroptera</taxon>
        <taxon>Panheteroptera</taxon>
        <taxon>Cimicomorpha</taxon>
        <taxon>Reduviidae</taxon>
        <taxon>Harpactorinae</taxon>
        <taxon>Harpactorini</taxon>
        <taxon>Rhynocoris</taxon>
    </lineage>
</organism>
<comment type="caution">
    <text evidence="3">The sequence shown here is derived from an EMBL/GenBank/DDBJ whole genome shotgun (WGS) entry which is preliminary data.</text>
</comment>
<evidence type="ECO:0000313" key="4">
    <source>
        <dbReference type="Proteomes" id="UP001461498"/>
    </source>
</evidence>
<dbReference type="SUPFAM" id="SSF50978">
    <property type="entry name" value="WD40 repeat-like"/>
    <property type="match status" value="1"/>
</dbReference>
<sequence>MCTLSNFPPLPGDEQIPLCEVDGRVQYSSPEFMNLHLYTSSVSQHPNVVLTKDVLHHSTPRVFTGPVFLPGSDNIIHSIQDAWYENGTKKVLEILSEREDLFKFFRIIAKHLLSGYVLCEKSLRHILFQGREEALLEDCKNSDPVVYMNWHPECTKLAVVTRDDTVTLFSANTSLHPVLKAKPQRRIKCIAWRPLTSGELAVACSEGVYVWNVDPTTFVTRPAFSSAVHLPVSYVSNITWSPQGDILMVCNSKASWLLAWEVDTKKTVYIKRGGVGGIHLLSWSPDGSKLVTSSSDKYLRIWNTAKWTCEWWKIGGVVSSSCWSQNGAVLLFTTNSEPYLYSLSSTSTVFSNEKRPLVYVMADLTRVQVPSGQIVGGDVRRMEWDRSNRRLALIFKDSPLIAIFYTRLRPQLQVSMGFYIRGLPNEIPSFICYQNNFTEGANLTICWSNGRVQYFPMIYRDSQVTPRSMSQTMNTFSPNISALGECSPYYYSPTS</sequence>
<dbReference type="InterPro" id="IPR057403">
    <property type="entry name" value="Beta-prop_Aladin"/>
</dbReference>
<dbReference type="EMBL" id="JAPXFL010000002">
    <property type="protein sequence ID" value="KAK9510595.1"/>
    <property type="molecule type" value="Genomic_DNA"/>
</dbReference>
<keyword evidence="4" id="KW-1185">Reference proteome</keyword>
<dbReference type="Proteomes" id="UP001461498">
    <property type="component" value="Unassembled WGS sequence"/>
</dbReference>
<dbReference type="Gene3D" id="2.130.10.10">
    <property type="entry name" value="YVTN repeat-like/Quinoprotein amine dehydrogenase"/>
    <property type="match status" value="1"/>
</dbReference>
<dbReference type="GO" id="GO:0005643">
    <property type="term" value="C:nuclear pore"/>
    <property type="evidence" value="ECO:0007669"/>
    <property type="project" value="TreeGrafter"/>
</dbReference>
<dbReference type="GO" id="GO:0006913">
    <property type="term" value="P:nucleocytoplasmic transport"/>
    <property type="evidence" value="ECO:0007669"/>
    <property type="project" value="TreeGrafter"/>
</dbReference>
<dbReference type="InterPro" id="IPR036322">
    <property type="entry name" value="WD40_repeat_dom_sf"/>
</dbReference>
<evidence type="ECO:0000259" key="2">
    <source>
        <dbReference type="Pfam" id="PF25460"/>
    </source>
</evidence>
<keyword evidence="1" id="KW-0853">WD repeat</keyword>
<accession>A0AAW1DLM9</accession>
<evidence type="ECO:0000313" key="3">
    <source>
        <dbReference type="EMBL" id="KAK9510595.1"/>
    </source>
</evidence>
<dbReference type="InterPro" id="IPR045139">
    <property type="entry name" value="Aladin"/>
</dbReference>
<protein>
    <recommendedName>
        <fullName evidence="2">Aladin seven-bladed propeller domain-containing protein</fullName>
    </recommendedName>
</protein>
<dbReference type="PROSITE" id="PS50082">
    <property type="entry name" value="WD_REPEATS_2"/>
    <property type="match status" value="1"/>
</dbReference>
<dbReference type="PANTHER" id="PTHR14494:SF0">
    <property type="entry name" value="ALADIN"/>
    <property type="match status" value="1"/>
</dbReference>
<dbReference type="SMART" id="SM00320">
    <property type="entry name" value="WD40"/>
    <property type="match status" value="3"/>
</dbReference>
<dbReference type="PROSITE" id="PS50294">
    <property type="entry name" value="WD_REPEATS_REGION"/>
    <property type="match status" value="1"/>
</dbReference>
<evidence type="ECO:0000256" key="1">
    <source>
        <dbReference type="PROSITE-ProRule" id="PRU00221"/>
    </source>
</evidence>
<reference evidence="3 4" key="1">
    <citation type="submission" date="2022-12" db="EMBL/GenBank/DDBJ databases">
        <title>Chromosome-level genome assembly of true bugs.</title>
        <authorList>
            <person name="Ma L."/>
            <person name="Li H."/>
        </authorList>
    </citation>
    <scope>NUCLEOTIDE SEQUENCE [LARGE SCALE GENOMIC DNA]</scope>
    <source>
        <strain evidence="3">Lab_2022b</strain>
    </source>
</reference>
<proteinExistence type="predicted"/>
<feature type="domain" description="Aladin seven-bladed propeller" evidence="2">
    <location>
        <begin position="144"/>
        <end position="458"/>
    </location>
</feature>
<dbReference type="Pfam" id="PF25460">
    <property type="entry name" value="Beta-prop_Aladin"/>
    <property type="match status" value="1"/>
</dbReference>
<dbReference type="InterPro" id="IPR001680">
    <property type="entry name" value="WD40_rpt"/>
</dbReference>
<dbReference type="InterPro" id="IPR015943">
    <property type="entry name" value="WD40/YVTN_repeat-like_dom_sf"/>
</dbReference>
<dbReference type="AlphaFoldDB" id="A0AAW1DLM9"/>
<name>A0AAW1DLM9_9HEMI</name>
<feature type="repeat" description="WD" evidence="1">
    <location>
        <begin position="271"/>
        <end position="303"/>
    </location>
</feature>
<dbReference type="PANTHER" id="PTHR14494">
    <property type="entry name" value="ALADIN/ADRACALIN/AAAS"/>
    <property type="match status" value="1"/>
</dbReference>
<gene>
    <name evidence="3" type="ORF">O3M35_005341</name>
</gene>